<feature type="binding site" evidence="8">
    <location>
        <position position="162"/>
    </location>
    <ligand>
        <name>S-adenosyl-L-methionine</name>
        <dbReference type="ChEBI" id="CHEBI:59789"/>
    </ligand>
</feature>
<comment type="caution">
    <text evidence="8">Lacks conserved residue(s) required for the propagation of feature annotation.</text>
</comment>
<dbReference type="PANTHER" id="PTHR43591:SF24">
    <property type="entry name" value="2-METHOXY-6-POLYPRENYL-1,4-BENZOQUINOL METHYLASE, MITOCHONDRIAL"/>
    <property type="match status" value="1"/>
</dbReference>
<dbReference type="EMBL" id="AFOC01000129">
    <property type="protein sequence ID" value="EGV49950.1"/>
    <property type="molecule type" value="Genomic_DNA"/>
</dbReference>
<comment type="catalytic activity">
    <reaction evidence="8">
        <text>a 2-demethylmenaquinol + S-adenosyl-L-methionine = a menaquinol + S-adenosyl-L-homocysteine + H(+)</text>
        <dbReference type="Rhea" id="RHEA:42640"/>
        <dbReference type="Rhea" id="RHEA-COMP:9539"/>
        <dbReference type="Rhea" id="RHEA-COMP:9563"/>
        <dbReference type="ChEBI" id="CHEBI:15378"/>
        <dbReference type="ChEBI" id="CHEBI:18151"/>
        <dbReference type="ChEBI" id="CHEBI:55437"/>
        <dbReference type="ChEBI" id="CHEBI:57856"/>
        <dbReference type="ChEBI" id="CHEBI:59789"/>
        <dbReference type="EC" id="2.1.1.163"/>
    </reaction>
</comment>
<dbReference type="CDD" id="cd02440">
    <property type="entry name" value="AdoMet_MTases"/>
    <property type="match status" value="1"/>
</dbReference>
<evidence type="ECO:0000256" key="5">
    <source>
        <dbReference type="ARBA" id="ARBA00022691"/>
    </source>
</evidence>
<dbReference type="InterPro" id="IPR023576">
    <property type="entry name" value="UbiE/COQ5_MeTrFase_CS"/>
</dbReference>
<dbReference type="PROSITE" id="PS51608">
    <property type="entry name" value="SAM_MT_UBIE"/>
    <property type="match status" value="1"/>
</dbReference>
<dbReference type="Pfam" id="PF01209">
    <property type="entry name" value="Ubie_methyltran"/>
    <property type="match status" value="1"/>
</dbReference>
<dbReference type="PROSITE" id="PS01183">
    <property type="entry name" value="UBIE_1"/>
    <property type="match status" value="1"/>
</dbReference>
<evidence type="ECO:0000256" key="3">
    <source>
        <dbReference type="ARBA" id="ARBA00022679"/>
    </source>
</evidence>
<dbReference type="EC" id="2.1.1.201" evidence="8"/>
<comment type="catalytic activity">
    <reaction evidence="8">
        <text>a 2-methoxy-6-(all-trans-polyprenyl)benzene-1,4-diol + S-adenosyl-L-methionine = a 5-methoxy-2-methyl-3-(all-trans-polyprenyl)benzene-1,4-diol + S-adenosyl-L-homocysteine + H(+)</text>
        <dbReference type="Rhea" id="RHEA:28286"/>
        <dbReference type="Rhea" id="RHEA-COMP:10858"/>
        <dbReference type="Rhea" id="RHEA-COMP:10859"/>
        <dbReference type="ChEBI" id="CHEBI:15378"/>
        <dbReference type="ChEBI" id="CHEBI:57856"/>
        <dbReference type="ChEBI" id="CHEBI:59789"/>
        <dbReference type="ChEBI" id="CHEBI:84166"/>
        <dbReference type="ChEBI" id="CHEBI:84167"/>
        <dbReference type="EC" id="2.1.1.201"/>
    </reaction>
</comment>
<evidence type="ECO:0000256" key="6">
    <source>
        <dbReference type="ARBA" id="ARBA00022723"/>
    </source>
</evidence>
<comment type="similarity">
    <text evidence="8">Belongs to the class I-like SAM-binding methyltransferase superfamily. MenG/UbiE family.</text>
</comment>
<keyword evidence="7" id="KW-0408">Iron</keyword>
<protein>
    <recommendedName>
        <fullName evidence="8">Ubiquinone/menaquinone biosynthesis C-methyltransferase UbiE</fullName>
        <ecNumber evidence="8">2.1.1.163</ecNumber>
        <ecNumber evidence="8">2.1.1.201</ecNumber>
    </recommendedName>
    <alternativeName>
        <fullName evidence="8">2-methoxy-6-polyprenyl-1,4-benzoquinol methylase</fullName>
    </alternativeName>
    <alternativeName>
        <fullName evidence="8">Demethylmenaquinone methyltransferase</fullName>
    </alternativeName>
</protein>
<gene>
    <name evidence="8 10" type="primary">ubiE</name>
    <name evidence="10" type="ORF">Rifp1Sym_ex00080</name>
</gene>
<evidence type="ECO:0000259" key="9">
    <source>
        <dbReference type="Pfam" id="PF06155"/>
    </source>
</evidence>
<dbReference type="FunFam" id="3.40.50.150:FF:000014">
    <property type="entry name" value="Ubiquinone/menaquinone biosynthesis C-methyltransferase UbiE"/>
    <property type="match status" value="1"/>
</dbReference>
<comment type="function">
    <text evidence="8">Methyltransferase required for the conversion of demethylmenaquinol (DMKH2) to menaquinol (MKH2) and the conversion of 2-polyprenyl-6-methoxy-1,4-benzoquinol (DDMQH2) to 2-polyprenyl-3-methyl-6-methoxy-1,4-benzoquinol (DMQH2).</text>
</comment>
<dbReference type="EC" id="2.1.1.163" evidence="8"/>
<evidence type="ECO:0000256" key="7">
    <source>
        <dbReference type="ARBA" id="ARBA00023004"/>
    </source>
</evidence>
<evidence type="ECO:0000313" key="10">
    <source>
        <dbReference type="EMBL" id="EGV49950.1"/>
    </source>
</evidence>
<dbReference type="GO" id="GO:0009234">
    <property type="term" value="P:menaquinone biosynthetic process"/>
    <property type="evidence" value="ECO:0007669"/>
    <property type="project" value="UniProtKB-UniRule"/>
</dbReference>
<keyword evidence="5 8" id="KW-0949">S-adenosyl-L-methionine</keyword>
<dbReference type="NCBIfam" id="TIGR01934">
    <property type="entry name" value="MenG_MenH_UbiE"/>
    <property type="match status" value="1"/>
</dbReference>
<keyword evidence="4 8" id="KW-0831">Ubiquinone biosynthesis</keyword>
<dbReference type="InterPro" id="IPR004033">
    <property type="entry name" value="UbiE/COQ5_MeTrFase"/>
</dbReference>
<dbReference type="PATRIC" id="fig|1048808.3.peg.3115"/>
<dbReference type="GO" id="GO:0043770">
    <property type="term" value="F:demethylmenaquinone methyltransferase activity"/>
    <property type="evidence" value="ECO:0007669"/>
    <property type="project" value="UniProtKB-UniRule"/>
</dbReference>
<feature type="binding site" evidence="8">
    <location>
        <begin position="211"/>
        <end position="212"/>
    </location>
    <ligand>
        <name>S-adenosyl-L-methionine</name>
        <dbReference type="ChEBI" id="CHEBI:59789"/>
    </ligand>
</feature>
<reference evidence="10" key="1">
    <citation type="journal article" date="2011" name="ISME J.">
        <title>The endosymbionts of the deep-sea tubeworms Riftia pachyptila and Tevnia jerichonana share an identical physiology as revealed by proteogenomic analyses.</title>
        <authorList>
            <person name="Gardebrecht A."/>
            <person name="Markert S."/>
            <person name="Felbeck H."/>
            <person name="Thuermer A."/>
            <person name="Albrecht D."/>
            <person name="Wollherr A."/>
            <person name="Kabisch J."/>
            <person name="Lehmann R."/>
            <person name="Daniel R."/>
            <person name="Liesegang H."/>
            <person name="Hecker M."/>
            <person name="Sievert S.M."/>
            <person name="Schweder T."/>
        </authorList>
    </citation>
    <scope>NUCLEOTIDE SEQUENCE [LARGE SCALE GENOMIC DNA]</scope>
</reference>
<dbReference type="UniPathway" id="UPA00232"/>
<dbReference type="SUPFAM" id="SSF53335">
    <property type="entry name" value="S-adenosyl-L-methionine-dependent methyltransferases"/>
    <property type="match status" value="1"/>
</dbReference>
<dbReference type="InterPro" id="IPR010376">
    <property type="entry name" value="GBBH-like_N"/>
</dbReference>
<dbReference type="GO" id="GO:0008425">
    <property type="term" value="F:2-methoxy-6-polyprenyl-1,4-benzoquinol methyltransferase activity"/>
    <property type="evidence" value="ECO:0007669"/>
    <property type="project" value="UniProtKB-UniRule"/>
</dbReference>
<sequence length="339" mass="38490">MQGHGPGQETLQVGKEEVNIAHIEPVGNYAICLHFDDEHNTGIYSWETLYRLGKQREQNWTDYLRRLDEAGYQRKQSLTSTEPPTPELTEMRDEKTTHFGYEEVAVDEKAGRVRAVFDSVANKYDLMNDLMSFGVHRLWKRHTIEISGVHRGQRVLDLAAGTGDLSARFSGLVGAEGEVIFSDINAAMLEQGRERMLNEGRAGNLHYVQADAQYLPFPENHFDCVTIGFGLRNVTDKQLAIDAIYKVLRPGGRLLVLEFSKPTNKPLEKLYDLYSFSLLPKIGKVITGDEESYRYLAESIRMHPDQETLKGMMEHAGFERCDYFNLTGGVVAIHRGYKL</sequence>
<name>G2DHG2_9GAMM</name>
<dbReference type="AlphaFoldDB" id="G2DHG2"/>
<dbReference type="GO" id="GO:0046872">
    <property type="term" value="F:metal ion binding"/>
    <property type="evidence" value="ECO:0007669"/>
    <property type="project" value="UniProtKB-KW"/>
</dbReference>
<comment type="pathway">
    <text evidence="8">Quinol/quinone metabolism; menaquinone biosynthesis; menaquinol from 1,4-dihydroxy-2-naphthoate: step 2/2.</text>
</comment>
<dbReference type="Gene3D" id="3.40.50.150">
    <property type="entry name" value="Vaccinia Virus protein VP39"/>
    <property type="match status" value="1"/>
</dbReference>
<evidence type="ECO:0000256" key="8">
    <source>
        <dbReference type="HAMAP-Rule" id="MF_01813"/>
    </source>
</evidence>
<dbReference type="NCBIfam" id="NF001240">
    <property type="entry name" value="PRK00216.1-1"/>
    <property type="match status" value="1"/>
</dbReference>
<dbReference type="NCBIfam" id="NF001244">
    <property type="entry name" value="PRK00216.1-5"/>
    <property type="match status" value="1"/>
</dbReference>
<dbReference type="InterPro" id="IPR029063">
    <property type="entry name" value="SAM-dependent_MTases_sf"/>
</dbReference>
<evidence type="ECO:0000256" key="4">
    <source>
        <dbReference type="ARBA" id="ARBA00022688"/>
    </source>
</evidence>
<dbReference type="Pfam" id="PF06155">
    <property type="entry name" value="GBBH-like_N"/>
    <property type="match status" value="1"/>
</dbReference>
<dbReference type="Proteomes" id="UP000004491">
    <property type="component" value="Unassembled WGS sequence"/>
</dbReference>
<keyword evidence="6" id="KW-0479">Metal-binding</keyword>
<organism evidence="10 11">
    <name type="scientific">endosymbiont of Riftia pachyptila</name>
    <name type="common">vent Ph05</name>
    <dbReference type="NCBI Taxonomy" id="1048808"/>
    <lineage>
        <taxon>Bacteria</taxon>
        <taxon>Pseudomonadati</taxon>
        <taxon>Pseudomonadota</taxon>
        <taxon>Gammaproteobacteria</taxon>
        <taxon>sulfur-oxidizing symbionts</taxon>
    </lineage>
</organism>
<accession>G2DHG2</accession>
<keyword evidence="10" id="KW-0830">Ubiquinone</keyword>
<evidence type="ECO:0000256" key="1">
    <source>
        <dbReference type="ARBA" id="ARBA00022428"/>
    </source>
</evidence>
<keyword evidence="1 8" id="KW-0474">Menaquinone biosynthesis</keyword>
<dbReference type="HAMAP" id="MF_01813">
    <property type="entry name" value="MenG_UbiE_methyltr"/>
    <property type="match status" value="1"/>
</dbReference>
<evidence type="ECO:0000313" key="11">
    <source>
        <dbReference type="Proteomes" id="UP000004491"/>
    </source>
</evidence>
<feature type="domain" description="Gamma-butyrobetaine hydroxylase-like N-terminal" evidence="9">
    <location>
        <begin position="5"/>
        <end position="50"/>
    </location>
</feature>
<proteinExistence type="inferred from homology"/>
<comment type="pathway">
    <text evidence="8">Cofactor biosynthesis; ubiquinone biosynthesis.</text>
</comment>
<keyword evidence="3 8" id="KW-0808">Transferase</keyword>
<evidence type="ECO:0000256" key="2">
    <source>
        <dbReference type="ARBA" id="ARBA00022603"/>
    </source>
</evidence>
<keyword evidence="2 8" id="KW-0489">Methyltransferase</keyword>
<dbReference type="UniPathway" id="UPA00079">
    <property type="reaction ID" value="UER00169"/>
</dbReference>
<dbReference type="PANTHER" id="PTHR43591">
    <property type="entry name" value="METHYLTRANSFERASE"/>
    <property type="match status" value="1"/>
</dbReference>
<dbReference type="GO" id="GO:0009060">
    <property type="term" value="P:aerobic respiration"/>
    <property type="evidence" value="ECO:0007669"/>
    <property type="project" value="UniProtKB-UniRule"/>
</dbReference>
<dbReference type="Gene3D" id="3.30.2020.30">
    <property type="match status" value="1"/>
</dbReference>
<dbReference type="GO" id="GO:0032259">
    <property type="term" value="P:methylation"/>
    <property type="evidence" value="ECO:0007669"/>
    <property type="project" value="UniProtKB-KW"/>
</dbReference>
<feature type="binding site" evidence="8">
    <location>
        <position position="183"/>
    </location>
    <ligand>
        <name>S-adenosyl-L-methionine</name>
        <dbReference type="ChEBI" id="CHEBI:59789"/>
    </ligand>
</feature>
<dbReference type="InterPro" id="IPR038492">
    <property type="entry name" value="GBBH-like_N_sf"/>
</dbReference>
<keyword evidence="11" id="KW-1185">Reference proteome</keyword>
<comment type="caution">
    <text evidence="10">The sequence shown here is derived from an EMBL/GenBank/DDBJ whole genome shotgun (WGS) entry which is preliminary data.</text>
</comment>